<name>A0AA88HCB8_ARTSF</name>
<organism evidence="2 3">
    <name type="scientific">Artemia franciscana</name>
    <name type="common">Brine shrimp</name>
    <name type="synonym">Artemia sanfranciscana</name>
    <dbReference type="NCBI Taxonomy" id="6661"/>
    <lineage>
        <taxon>Eukaryota</taxon>
        <taxon>Metazoa</taxon>
        <taxon>Ecdysozoa</taxon>
        <taxon>Arthropoda</taxon>
        <taxon>Crustacea</taxon>
        <taxon>Branchiopoda</taxon>
        <taxon>Anostraca</taxon>
        <taxon>Artemiidae</taxon>
        <taxon>Artemia</taxon>
    </lineage>
</organism>
<proteinExistence type="predicted"/>
<keyword evidence="3" id="KW-1185">Reference proteome</keyword>
<dbReference type="EMBL" id="JAVRJZ010000184">
    <property type="protein sequence ID" value="KAK2702707.1"/>
    <property type="molecule type" value="Genomic_DNA"/>
</dbReference>
<dbReference type="Proteomes" id="UP001187531">
    <property type="component" value="Unassembled WGS sequence"/>
</dbReference>
<evidence type="ECO:0000256" key="1">
    <source>
        <dbReference type="SAM" id="MobiDB-lite"/>
    </source>
</evidence>
<accession>A0AA88HCB8</accession>
<dbReference type="AlphaFoldDB" id="A0AA88HCB8"/>
<protein>
    <submittedName>
        <fullName evidence="2">Uncharacterized protein</fullName>
    </submittedName>
</protein>
<sequence>MFHLETEPSTSLLVEEAVERTEQSLQEALRRRHEGRLGRIDLSSAMSYVLEPDGELSDLDLEESEDEILKDETEADLKLLGRPEANLEESSSTREGHQSERTHSKSRLFVGDFNCLLPEVFRLGHDKQSCRRDKPICLTTKKLGAEMHISRNGIVPQNSSAYGHREAATYVDVLGNSYTLFSKAVRKGNVGYDPLFKV</sequence>
<gene>
    <name evidence="2" type="ORF">QYM36_018692</name>
</gene>
<comment type="caution">
    <text evidence="2">The sequence shown here is derived from an EMBL/GenBank/DDBJ whole genome shotgun (WGS) entry which is preliminary data.</text>
</comment>
<evidence type="ECO:0000313" key="2">
    <source>
        <dbReference type="EMBL" id="KAK2702707.1"/>
    </source>
</evidence>
<evidence type="ECO:0000313" key="3">
    <source>
        <dbReference type="Proteomes" id="UP001187531"/>
    </source>
</evidence>
<feature type="compositionally biased region" description="Basic and acidic residues" evidence="1">
    <location>
        <begin position="91"/>
        <end position="103"/>
    </location>
</feature>
<feature type="region of interest" description="Disordered" evidence="1">
    <location>
        <begin position="80"/>
        <end position="103"/>
    </location>
</feature>
<reference evidence="2" key="1">
    <citation type="submission" date="2023-07" db="EMBL/GenBank/DDBJ databases">
        <title>Chromosome-level genome assembly of Artemia franciscana.</title>
        <authorList>
            <person name="Jo E."/>
        </authorList>
    </citation>
    <scope>NUCLEOTIDE SEQUENCE</scope>
    <source>
        <tissue evidence="2">Whole body</tissue>
    </source>
</reference>